<evidence type="ECO:0000313" key="1">
    <source>
        <dbReference type="EMBL" id="QEX21364.1"/>
    </source>
</evidence>
<gene>
    <name evidence="1" type="ORF">FRZ61_12890</name>
</gene>
<dbReference type="Proteomes" id="UP000325797">
    <property type="component" value="Chromosome"/>
</dbReference>
<organism evidence="1 2">
    <name type="scientific">Hypericibacter adhaerens</name>
    <dbReference type="NCBI Taxonomy" id="2602016"/>
    <lineage>
        <taxon>Bacteria</taxon>
        <taxon>Pseudomonadati</taxon>
        <taxon>Pseudomonadota</taxon>
        <taxon>Alphaproteobacteria</taxon>
        <taxon>Rhodospirillales</taxon>
        <taxon>Dongiaceae</taxon>
        <taxon>Hypericibacter</taxon>
    </lineage>
</organism>
<dbReference type="KEGG" id="hadh:FRZ61_12890"/>
<name>A0A5J6MVY6_9PROT</name>
<proteinExistence type="predicted"/>
<sequence length="76" mass="8614">MRDRRREQGRRIDAVEQEPAGLDHMAVADLRQEHPVGIHGARLSWLAAIVATSQYEGRIRPAAPRGQPRFLDIFEA</sequence>
<evidence type="ECO:0000313" key="2">
    <source>
        <dbReference type="Proteomes" id="UP000325797"/>
    </source>
</evidence>
<keyword evidence="2" id="KW-1185">Reference proteome</keyword>
<protein>
    <submittedName>
        <fullName evidence="1">Uncharacterized protein</fullName>
    </submittedName>
</protein>
<reference evidence="1 2" key="1">
    <citation type="submission" date="2019-08" db="EMBL/GenBank/DDBJ databases">
        <title>Hyperibacter terrae gen. nov., sp. nov. and Hyperibacter viscosus sp. nov., two new members in the family Rhodospirillaceae isolated from the rhizosphere of Hypericum perforatum.</title>
        <authorList>
            <person name="Noviana Z."/>
        </authorList>
    </citation>
    <scope>NUCLEOTIDE SEQUENCE [LARGE SCALE GENOMIC DNA]</scope>
    <source>
        <strain evidence="1 2">R5959</strain>
    </source>
</reference>
<accession>A0A5J6MVY6</accession>
<dbReference type="AlphaFoldDB" id="A0A5J6MVY6"/>
<dbReference type="EMBL" id="CP042582">
    <property type="protein sequence ID" value="QEX21364.1"/>
    <property type="molecule type" value="Genomic_DNA"/>
</dbReference>